<accession>A0A4R7HY30</accession>
<dbReference type="Proteomes" id="UP000294558">
    <property type="component" value="Unassembled WGS sequence"/>
</dbReference>
<dbReference type="InterPro" id="IPR029756">
    <property type="entry name" value="MTH1187/YkoF-like"/>
</dbReference>
<dbReference type="RefSeq" id="WP_133867547.1">
    <property type="nucleotide sequence ID" value="NZ_JAVJPS010000037.1"/>
</dbReference>
<dbReference type="EMBL" id="SOAU01000001">
    <property type="protein sequence ID" value="TDT15053.1"/>
    <property type="molecule type" value="Genomic_DNA"/>
</dbReference>
<evidence type="ECO:0000313" key="1">
    <source>
        <dbReference type="EMBL" id="TDT15053.1"/>
    </source>
</evidence>
<dbReference type="AlphaFoldDB" id="A0A4R7HY30"/>
<protein>
    <recommendedName>
        <fullName evidence="3">Thiamine-binding protein domain-containing protein</fullName>
    </recommendedName>
</protein>
<organism evidence="1 2">
    <name type="scientific">Ilumatobacter fluminis</name>
    <dbReference type="NCBI Taxonomy" id="467091"/>
    <lineage>
        <taxon>Bacteria</taxon>
        <taxon>Bacillati</taxon>
        <taxon>Actinomycetota</taxon>
        <taxon>Acidimicrobiia</taxon>
        <taxon>Acidimicrobiales</taxon>
        <taxon>Ilumatobacteraceae</taxon>
        <taxon>Ilumatobacter</taxon>
    </lineage>
</organism>
<reference evidence="1 2" key="1">
    <citation type="submission" date="2019-03" db="EMBL/GenBank/DDBJ databases">
        <title>Sequencing the genomes of 1000 actinobacteria strains.</title>
        <authorList>
            <person name="Klenk H.-P."/>
        </authorList>
    </citation>
    <scope>NUCLEOTIDE SEQUENCE [LARGE SCALE GENOMIC DNA]</scope>
    <source>
        <strain evidence="1 2">DSM 18936</strain>
    </source>
</reference>
<evidence type="ECO:0000313" key="2">
    <source>
        <dbReference type="Proteomes" id="UP000294558"/>
    </source>
</evidence>
<dbReference type="SUPFAM" id="SSF89957">
    <property type="entry name" value="MTH1187/YkoF-like"/>
    <property type="match status" value="1"/>
</dbReference>
<name>A0A4R7HY30_9ACTN</name>
<comment type="caution">
    <text evidence="1">The sequence shown here is derived from an EMBL/GenBank/DDBJ whole genome shotgun (WGS) entry which is preliminary data.</text>
</comment>
<dbReference type="OrthoDB" id="3872037at2"/>
<proteinExistence type="predicted"/>
<evidence type="ECO:0008006" key="3">
    <source>
        <dbReference type="Google" id="ProtNLM"/>
    </source>
</evidence>
<gene>
    <name evidence="1" type="ORF">BDK89_0613</name>
</gene>
<sequence>MQRVEFTIEPFVEAAPGDHVTAPVDALRSLGFDVDVGPFGSSCTVASDRVGDVVAAISRIAVAHGATHINIDIVAVDE</sequence>
<keyword evidence="2" id="KW-1185">Reference proteome</keyword>